<dbReference type="Gramene" id="PGSC0003DMT400084232">
    <property type="protein sequence ID" value="PGSC0003DMT400084232"/>
    <property type="gene ID" value="PGSC0003DMG402033888"/>
</dbReference>
<accession>M1D7M1</accession>
<dbReference type="InParanoid" id="M1D7M1"/>
<reference evidence="1" key="2">
    <citation type="submission" date="2015-06" db="UniProtKB">
        <authorList>
            <consortium name="EnsemblPlants"/>
        </authorList>
    </citation>
    <scope>IDENTIFICATION</scope>
    <source>
        <strain evidence="1">DM1-3 516 R44</strain>
    </source>
</reference>
<dbReference type="Proteomes" id="UP000011115">
    <property type="component" value="Unassembled WGS sequence"/>
</dbReference>
<protein>
    <submittedName>
        <fullName evidence="1">Uncharacterized protein</fullName>
    </submittedName>
</protein>
<dbReference type="EnsemblPlants" id="PGSC0003DMT400084232">
    <property type="protein sequence ID" value="PGSC0003DMT400084232"/>
    <property type="gene ID" value="PGSC0003DMG402033888"/>
</dbReference>
<name>M1D7M1_SOLTU</name>
<evidence type="ECO:0000313" key="1">
    <source>
        <dbReference type="EnsemblPlants" id="PGSC0003DMT400084232"/>
    </source>
</evidence>
<reference evidence="2" key="1">
    <citation type="journal article" date="2011" name="Nature">
        <title>Genome sequence and analysis of the tuber crop potato.</title>
        <authorList>
            <consortium name="The Potato Genome Sequencing Consortium"/>
        </authorList>
    </citation>
    <scope>NUCLEOTIDE SEQUENCE [LARGE SCALE GENOMIC DNA]</scope>
    <source>
        <strain evidence="2">cv. DM1-3 516 R44</strain>
    </source>
</reference>
<dbReference type="AlphaFoldDB" id="M1D7M1"/>
<organism evidence="1 2">
    <name type="scientific">Solanum tuberosum</name>
    <name type="common">Potato</name>
    <dbReference type="NCBI Taxonomy" id="4113"/>
    <lineage>
        <taxon>Eukaryota</taxon>
        <taxon>Viridiplantae</taxon>
        <taxon>Streptophyta</taxon>
        <taxon>Embryophyta</taxon>
        <taxon>Tracheophyta</taxon>
        <taxon>Spermatophyta</taxon>
        <taxon>Magnoliopsida</taxon>
        <taxon>eudicotyledons</taxon>
        <taxon>Gunneridae</taxon>
        <taxon>Pentapetalae</taxon>
        <taxon>asterids</taxon>
        <taxon>lamiids</taxon>
        <taxon>Solanales</taxon>
        <taxon>Solanaceae</taxon>
        <taxon>Solanoideae</taxon>
        <taxon>Solaneae</taxon>
        <taxon>Solanum</taxon>
    </lineage>
</organism>
<proteinExistence type="predicted"/>
<evidence type="ECO:0000313" key="2">
    <source>
        <dbReference type="Proteomes" id="UP000011115"/>
    </source>
</evidence>
<dbReference type="PaxDb" id="4113-PGSC0003DMT400084232"/>
<sequence>MNTCVYSSSTKRLRAAHHISYLAAFGDFLGWLHNENRALHMMSTIVAHTTQESPAK</sequence>
<keyword evidence="2" id="KW-1185">Reference proteome</keyword>
<dbReference type="HOGENOM" id="CLU_3018003_0_0_1"/>